<reference evidence="2" key="2">
    <citation type="submission" date="2014-09" db="EMBL/GenBank/DDBJ databases">
        <authorList>
            <person name="Martin A.A."/>
        </authorList>
    </citation>
    <scope>NUCLEOTIDE SEQUENCE</scope>
    <source>
        <strain evidence="2">ED321</strain>
    </source>
</reference>
<reference evidence="3" key="3">
    <citation type="submission" date="2020-12" db="UniProtKB">
        <authorList>
            <consortium name="WormBaseParasite"/>
        </authorList>
    </citation>
    <scope>IDENTIFICATION</scope>
</reference>
<evidence type="ECO:0000313" key="3">
    <source>
        <dbReference type="WBParaSite" id="SRAE_0000062150.1"/>
    </source>
</evidence>
<dbReference type="WormBase" id="SRAE_0000062150">
    <property type="protein sequence ID" value="SRP03748"/>
    <property type="gene ID" value="WBGene00256369"/>
</dbReference>
<gene>
    <name evidence="1 3 4" type="ORF">SRAE_0000062150</name>
</gene>
<sequence length="82" mass="9799">MSQFVKSPQKIFDKEITLKIELGFRIIVKNFMDYFCESNKNVRFNDSSVYLFITYFSDSGTYMIGIMHQMFANYNQRRALNN</sequence>
<organism evidence="1">
    <name type="scientific">Strongyloides ratti</name>
    <name type="common">Parasitic roundworm</name>
    <dbReference type="NCBI Taxonomy" id="34506"/>
    <lineage>
        <taxon>Eukaryota</taxon>
        <taxon>Metazoa</taxon>
        <taxon>Ecdysozoa</taxon>
        <taxon>Nematoda</taxon>
        <taxon>Chromadorea</taxon>
        <taxon>Rhabditida</taxon>
        <taxon>Tylenchina</taxon>
        <taxon>Panagrolaimomorpha</taxon>
        <taxon>Strongyloidoidea</taxon>
        <taxon>Strongyloididae</taxon>
        <taxon>Strongyloides</taxon>
    </lineage>
</organism>
<proteinExistence type="predicted"/>
<name>A0A090L1Y0_STRRB</name>
<evidence type="ECO:0000313" key="1">
    <source>
        <dbReference type="EMBL" id="CEF61499.1"/>
    </source>
</evidence>
<evidence type="ECO:0000313" key="4">
    <source>
        <dbReference type="WormBase" id="SRAE_0000062150"/>
    </source>
</evidence>
<dbReference type="GeneID" id="36373867"/>
<dbReference type="WBParaSite" id="SRAE_0000062150.1">
    <property type="protein sequence ID" value="SRAE_0000062150.1"/>
    <property type="gene ID" value="WBGene00256369"/>
</dbReference>
<reference evidence="1" key="1">
    <citation type="submission" date="2014-09" db="EMBL/GenBank/DDBJ databases">
        <authorList>
            <person name="Aslett A.Martin."/>
        </authorList>
    </citation>
    <scope>NUCLEOTIDE SEQUENCE</scope>
    <source>
        <strain evidence="1">ED321 Heterogonic</strain>
    </source>
</reference>
<dbReference type="EMBL" id="LN609409">
    <property type="protein sequence ID" value="CEF61499.1"/>
    <property type="molecule type" value="Genomic_DNA"/>
</dbReference>
<dbReference type="CTD" id="36373867"/>
<keyword evidence="2" id="KW-1185">Reference proteome</keyword>
<accession>A0A090L1Y0</accession>
<dbReference type="RefSeq" id="XP_024500708.1">
    <property type="nucleotide sequence ID" value="XM_024646536.1"/>
</dbReference>
<dbReference type="AlphaFoldDB" id="A0A090L1Y0"/>
<evidence type="ECO:0000313" key="2">
    <source>
        <dbReference type="Proteomes" id="UP000035682"/>
    </source>
</evidence>
<protein>
    <submittedName>
        <fullName evidence="1 3">Uncharacterized protein</fullName>
    </submittedName>
</protein>
<dbReference type="Proteomes" id="UP000035682">
    <property type="component" value="Unplaced"/>
</dbReference>